<dbReference type="Proteomes" id="UP001500279">
    <property type="component" value="Unassembled WGS sequence"/>
</dbReference>
<proteinExistence type="predicted"/>
<organism evidence="3 4">
    <name type="scientific">Ideonella azotifigens</name>
    <dbReference type="NCBI Taxonomy" id="513160"/>
    <lineage>
        <taxon>Bacteria</taxon>
        <taxon>Pseudomonadati</taxon>
        <taxon>Pseudomonadota</taxon>
        <taxon>Betaproteobacteria</taxon>
        <taxon>Burkholderiales</taxon>
        <taxon>Sphaerotilaceae</taxon>
        <taxon>Ideonella</taxon>
    </lineage>
</organism>
<evidence type="ECO:0000313" key="4">
    <source>
        <dbReference type="Proteomes" id="UP001500279"/>
    </source>
</evidence>
<feature type="domain" description="Methyltransferase" evidence="2">
    <location>
        <begin position="55"/>
        <end position="152"/>
    </location>
</feature>
<name>A0ABN1K7H8_9BURK</name>
<gene>
    <name evidence="3" type="ORF">GCM10009107_36860</name>
</gene>
<sequence length="271" mass="29633">MTAGGPTEAPAFYDALAPLYHLVYPDWPASVWRQGEQLSVLMQREWPRATPQRRVLDVACGIGTQALGLAQQDHAVTASDLSPASVARARDEAARRGLHIAFSVADMREVHRHHGGGFDLVLSADNSLPHLLTDADLLQALQQMHDCLAPGGGCVISVRDYAAEPRGRGIVKPYGVREEAGKRFLLSQVWDFEARPAAADGTPQADLCHITFFFVEEDTASQAVQTHVMRSVYHAVSTDTLLQLMRAAGLRDVRRLDDVFYQPVLVGTRAG</sequence>
<keyword evidence="1" id="KW-0808">Transferase</keyword>
<evidence type="ECO:0000259" key="2">
    <source>
        <dbReference type="Pfam" id="PF13649"/>
    </source>
</evidence>
<dbReference type="Pfam" id="PF13649">
    <property type="entry name" value="Methyltransf_25"/>
    <property type="match status" value="1"/>
</dbReference>
<dbReference type="PANTHER" id="PTHR43861">
    <property type="entry name" value="TRANS-ACONITATE 2-METHYLTRANSFERASE-RELATED"/>
    <property type="match status" value="1"/>
</dbReference>
<evidence type="ECO:0000313" key="3">
    <source>
        <dbReference type="EMBL" id="GAA0757333.1"/>
    </source>
</evidence>
<keyword evidence="4" id="KW-1185">Reference proteome</keyword>
<evidence type="ECO:0000256" key="1">
    <source>
        <dbReference type="ARBA" id="ARBA00022679"/>
    </source>
</evidence>
<dbReference type="InterPro" id="IPR029063">
    <property type="entry name" value="SAM-dependent_MTases_sf"/>
</dbReference>
<protein>
    <recommendedName>
        <fullName evidence="2">Methyltransferase domain-containing protein</fullName>
    </recommendedName>
</protein>
<comment type="caution">
    <text evidence="3">The sequence shown here is derived from an EMBL/GenBank/DDBJ whole genome shotgun (WGS) entry which is preliminary data.</text>
</comment>
<accession>A0ABN1K7H8</accession>
<dbReference type="RefSeq" id="WP_231011884.1">
    <property type="nucleotide sequence ID" value="NZ_BAAAEW010000023.1"/>
</dbReference>
<dbReference type="Gene3D" id="3.40.50.150">
    <property type="entry name" value="Vaccinia Virus protein VP39"/>
    <property type="match status" value="1"/>
</dbReference>
<dbReference type="EMBL" id="BAAAEW010000023">
    <property type="protein sequence ID" value="GAA0757333.1"/>
    <property type="molecule type" value="Genomic_DNA"/>
</dbReference>
<dbReference type="SUPFAM" id="SSF53335">
    <property type="entry name" value="S-adenosyl-L-methionine-dependent methyltransferases"/>
    <property type="match status" value="1"/>
</dbReference>
<reference evidence="3 4" key="1">
    <citation type="journal article" date="2019" name="Int. J. Syst. Evol. Microbiol.">
        <title>The Global Catalogue of Microorganisms (GCM) 10K type strain sequencing project: providing services to taxonomists for standard genome sequencing and annotation.</title>
        <authorList>
            <consortium name="The Broad Institute Genomics Platform"/>
            <consortium name="The Broad Institute Genome Sequencing Center for Infectious Disease"/>
            <person name="Wu L."/>
            <person name="Ma J."/>
        </authorList>
    </citation>
    <scope>NUCLEOTIDE SEQUENCE [LARGE SCALE GENOMIC DNA]</scope>
    <source>
        <strain evidence="3 4">JCM 15503</strain>
    </source>
</reference>
<dbReference type="InterPro" id="IPR041698">
    <property type="entry name" value="Methyltransf_25"/>
</dbReference>
<dbReference type="CDD" id="cd02440">
    <property type="entry name" value="AdoMet_MTases"/>
    <property type="match status" value="1"/>
</dbReference>